<dbReference type="PANTHER" id="PTHR43685">
    <property type="entry name" value="GLYCOSYLTRANSFERASE"/>
    <property type="match status" value="1"/>
</dbReference>
<proteinExistence type="predicted"/>
<dbReference type="Pfam" id="PF00535">
    <property type="entry name" value="Glycos_transf_2"/>
    <property type="match status" value="1"/>
</dbReference>
<dbReference type="EMBL" id="MGDF01000119">
    <property type="protein sequence ID" value="OGL44924.1"/>
    <property type="molecule type" value="Genomic_DNA"/>
</dbReference>
<organism evidence="3 4">
    <name type="scientific">Candidatus Schekmanbacteria bacterium RBG_16_38_11</name>
    <dbReference type="NCBI Taxonomy" id="1817880"/>
    <lineage>
        <taxon>Bacteria</taxon>
        <taxon>Candidatus Schekmaniibacteriota</taxon>
    </lineage>
</organism>
<evidence type="ECO:0000259" key="2">
    <source>
        <dbReference type="Pfam" id="PF00535"/>
    </source>
</evidence>
<dbReference type="InterPro" id="IPR029044">
    <property type="entry name" value="Nucleotide-diphossugar_trans"/>
</dbReference>
<reference evidence="3 4" key="1">
    <citation type="journal article" date="2016" name="Nat. Commun.">
        <title>Thousands of microbial genomes shed light on interconnected biogeochemical processes in an aquifer system.</title>
        <authorList>
            <person name="Anantharaman K."/>
            <person name="Brown C.T."/>
            <person name="Hug L.A."/>
            <person name="Sharon I."/>
            <person name="Castelle C.J."/>
            <person name="Probst A.J."/>
            <person name="Thomas B.C."/>
            <person name="Singh A."/>
            <person name="Wilkins M.J."/>
            <person name="Karaoz U."/>
            <person name="Brodie E.L."/>
            <person name="Williams K.H."/>
            <person name="Hubbard S.S."/>
            <person name="Banfield J.F."/>
        </authorList>
    </citation>
    <scope>NUCLEOTIDE SEQUENCE [LARGE SCALE GENOMIC DNA]</scope>
</reference>
<dbReference type="InterPro" id="IPR050834">
    <property type="entry name" value="Glycosyltransf_2"/>
</dbReference>
<evidence type="ECO:0000256" key="1">
    <source>
        <dbReference type="SAM" id="MobiDB-lite"/>
    </source>
</evidence>
<gene>
    <name evidence="3" type="ORF">A2149_03220</name>
</gene>
<dbReference type="InterPro" id="IPR001173">
    <property type="entry name" value="Glyco_trans_2-like"/>
</dbReference>
<dbReference type="Proteomes" id="UP000178435">
    <property type="component" value="Unassembled WGS sequence"/>
</dbReference>
<accession>A0A1F7RV74</accession>
<feature type="region of interest" description="Disordered" evidence="1">
    <location>
        <begin position="298"/>
        <end position="326"/>
    </location>
</feature>
<dbReference type="Gene3D" id="3.90.550.10">
    <property type="entry name" value="Spore Coat Polysaccharide Biosynthesis Protein SpsA, Chain A"/>
    <property type="match status" value="1"/>
</dbReference>
<protein>
    <recommendedName>
        <fullName evidence="2">Glycosyltransferase 2-like domain-containing protein</fullName>
    </recommendedName>
</protein>
<evidence type="ECO:0000313" key="3">
    <source>
        <dbReference type="EMBL" id="OGL44924.1"/>
    </source>
</evidence>
<dbReference type="PANTHER" id="PTHR43685:SF3">
    <property type="entry name" value="SLR2126 PROTEIN"/>
    <property type="match status" value="1"/>
</dbReference>
<name>A0A1F7RV74_9BACT</name>
<dbReference type="AlphaFoldDB" id="A0A1F7RV74"/>
<evidence type="ECO:0000313" key="4">
    <source>
        <dbReference type="Proteomes" id="UP000178435"/>
    </source>
</evidence>
<comment type="caution">
    <text evidence="3">The sequence shown here is derived from an EMBL/GenBank/DDBJ whole genome shotgun (WGS) entry which is preliminary data.</text>
</comment>
<sequence length="372" mass="42928">MNLPEISVIIPTFNRWETLLQSLLALKKQTFDASTYEIIVVNDGSTDNAYAGMGRCDEIGIPNLKHLNQKKNGPGSARNLGIRHAKGRILLFLGDDIIVSENLLEEHFLFHSEKFKGKNFACLGYVTWPLSFCPTPFLQFLESWGQFLFENISDGEELDYNYFYSSNISLKKIFLDEKDLLFDEDFKEAAWEDIEFGYRGEKEGLKIIFNRNAVGFHNHCQTLESAINRMGTSGRSLFVLLKKWPELAKKFGFLKTERGYIARHKLIKGILRNKLSIVAIMEVLKLLDKTIIPEQDINENRQDRSIPQTDRRGFLTPQKESNPLSPPLIKRGQEGIITAIKRPNKLLKVIYKNILLYYLQRGFEEAQQNWQT</sequence>
<dbReference type="CDD" id="cd00761">
    <property type="entry name" value="Glyco_tranf_GTA_type"/>
    <property type="match status" value="1"/>
</dbReference>
<dbReference type="SUPFAM" id="SSF53448">
    <property type="entry name" value="Nucleotide-diphospho-sugar transferases"/>
    <property type="match status" value="1"/>
</dbReference>
<feature type="compositionally biased region" description="Basic and acidic residues" evidence="1">
    <location>
        <begin position="298"/>
        <end position="313"/>
    </location>
</feature>
<feature type="domain" description="Glycosyltransferase 2-like" evidence="2">
    <location>
        <begin position="7"/>
        <end position="109"/>
    </location>
</feature>